<protein>
    <submittedName>
        <fullName evidence="4">Saccharopine dehydrogenase NADP binding domain-containing protein</fullName>
    </submittedName>
</protein>
<dbReference type="GO" id="GO:0005737">
    <property type="term" value="C:cytoplasm"/>
    <property type="evidence" value="ECO:0007669"/>
    <property type="project" value="TreeGrafter"/>
</dbReference>
<evidence type="ECO:0000313" key="4">
    <source>
        <dbReference type="WBParaSite" id="ACRNAN_scaffold18199.g11626.t1"/>
    </source>
</evidence>
<dbReference type="PANTHER" id="PTHR11133:SF22">
    <property type="entry name" value="ALPHA-AMINOADIPIC SEMIALDEHYDE SYNTHASE, MITOCHONDRIAL"/>
    <property type="match status" value="1"/>
</dbReference>
<dbReference type="AlphaFoldDB" id="A0A914D5P6"/>
<sequence length="197" mass="21844">CSIDNMPAQMPVEATEHFGNLALPFIEDMLNCETDQPFDTLQCREEVKRAIITSDGELTPNFKYIQDLRADQGRKSSHKTPAMAAAEKKVLLLGAGMVTDPLAHYYSLHPKVQLTVAADCHKDGQRLAAIGDNIDSVVVDVHKDPSVVDDLIKKHDLCISLLPYTYHTAIAKLCIKNHRNMITSSYVTPELQALDSE</sequence>
<dbReference type="InterPro" id="IPR051168">
    <property type="entry name" value="AASS"/>
</dbReference>
<name>A0A914D5P6_9BILA</name>
<dbReference type="GO" id="GO:0004753">
    <property type="term" value="F:saccharopine dehydrogenase activity"/>
    <property type="evidence" value="ECO:0007669"/>
    <property type="project" value="TreeGrafter"/>
</dbReference>
<evidence type="ECO:0000256" key="1">
    <source>
        <dbReference type="ARBA" id="ARBA00023002"/>
    </source>
</evidence>
<dbReference type="GO" id="GO:0019878">
    <property type="term" value="P:lysine biosynthetic process via aminoadipic acid"/>
    <property type="evidence" value="ECO:0007669"/>
    <property type="project" value="TreeGrafter"/>
</dbReference>
<dbReference type="InterPro" id="IPR005097">
    <property type="entry name" value="Sacchrp_dh_NADP-bd"/>
</dbReference>
<reference evidence="4" key="1">
    <citation type="submission" date="2022-11" db="UniProtKB">
        <authorList>
            <consortium name="WormBaseParasite"/>
        </authorList>
    </citation>
    <scope>IDENTIFICATION</scope>
</reference>
<dbReference type="WBParaSite" id="ACRNAN_scaffold18199.g11626.t1">
    <property type="protein sequence ID" value="ACRNAN_scaffold18199.g11626.t1"/>
    <property type="gene ID" value="ACRNAN_scaffold18199.g11626"/>
</dbReference>
<proteinExistence type="predicted"/>
<keyword evidence="1" id="KW-0560">Oxidoreductase</keyword>
<dbReference type="Proteomes" id="UP000887540">
    <property type="component" value="Unplaced"/>
</dbReference>
<evidence type="ECO:0000313" key="3">
    <source>
        <dbReference type="Proteomes" id="UP000887540"/>
    </source>
</evidence>
<dbReference type="PANTHER" id="PTHR11133">
    <property type="entry name" value="SACCHAROPINE DEHYDROGENASE"/>
    <property type="match status" value="1"/>
</dbReference>
<dbReference type="SUPFAM" id="SSF51735">
    <property type="entry name" value="NAD(P)-binding Rossmann-fold domains"/>
    <property type="match status" value="1"/>
</dbReference>
<keyword evidence="3" id="KW-1185">Reference proteome</keyword>
<organism evidence="3 4">
    <name type="scientific">Acrobeloides nanus</name>
    <dbReference type="NCBI Taxonomy" id="290746"/>
    <lineage>
        <taxon>Eukaryota</taxon>
        <taxon>Metazoa</taxon>
        <taxon>Ecdysozoa</taxon>
        <taxon>Nematoda</taxon>
        <taxon>Chromadorea</taxon>
        <taxon>Rhabditida</taxon>
        <taxon>Tylenchina</taxon>
        <taxon>Cephalobomorpha</taxon>
        <taxon>Cephaloboidea</taxon>
        <taxon>Cephalobidae</taxon>
        <taxon>Acrobeloides</taxon>
    </lineage>
</organism>
<feature type="domain" description="Saccharopine dehydrogenase NADP binding" evidence="2">
    <location>
        <begin position="90"/>
        <end position="195"/>
    </location>
</feature>
<evidence type="ECO:0000259" key="2">
    <source>
        <dbReference type="Pfam" id="PF03435"/>
    </source>
</evidence>
<dbReference type="Gene3D" id="3.40.50.720">
    <property type="entry name" value="NAD(P)-binding Rossmann-like Domain"/>
    <property type="match status" value="1"/>
</dbReference>
<accession>A0A914D5P6</accession>
<dbReference type="InterPro" id="IPR036291">
    <property type="entry name" value="NAD(P)-bd_dom_sf"/>
</dbReference>
<dbReference type="Pfam" id="PF03435">
    <property type="entry name" value="Sacchrp_dh_NADP"/>
    <property type="match status" value="1"/>
</dbReference>